<dbReference type="Pfam" id="PF00702">
    <property type="entry name" value="Hydrolase"/>
    <property type="match status" value="1"/>
</dbReference>
<dbReference type="CDD" id="cd02603">
    <property type="entry name" value="HAD_sEH-N_like"/>
    <property type="match status" value="1"/>
</dbReference>
<dbReference type="Gene3D" id="1.10.150.240">
    <property type="entry name" value="Putative phosphatase, domain 2"/>
    <property type="match status" value="1"/>
</dbReference>
<dbReference type="OrthoDB" id="9807742at2"/>
<dbReference type="PANTHER" id="PTHR43611:SF3">
    <property type="entry name" value="FLAVIN MONONUCLEOTIDE HYDROLASE 1, CHLOROPLATIC"/>
    <property type="match status" value="1"/>
</dbReference>
<gene>
    <name evidence="1" type="ORF">CLV78_10329</name>
</gene>
<keyword evidence="2" id="KW-1185">Reference proteome</keyword>
<dbReference type="InterPro" id="IPR023214">
    <property type="entry name" value="HAD_sf"/>
</dbReference>
<organism evidence="1 2">
    <name type="scientific">Aliiruegeria haliotis</name>
    <dbReference type="NCBI Taxonomy" id="1280846"/>
    <lineage>
        <taxon>Bacteria</taxon>
        <taxon>Pseudomonadati</taxon>
        <taxon>Pseudomonadota</taxon>
        <taxon>Alphaproteobacteria</taxon>
        <taxon>Rhodobacterales</taxon>
        <taxon>Roseobacteraceae</taxon>
        <taxon>Aliiruegeria</taxon>
    </lineage>
</organism>
<dbReference type="PRINTS" id="PR00413">
    <property type="entry name" value="HADHALOGNASE"/>
</dbReference>
<dbReference type="InterPro" id="IPR036412">
    <property type="entry name" value="HAD-like_sf"/>
</dbReference>
<dbReference type="RefSeq" id="WP_106204554.1">
    <property type="nucleotide sequence ID" value="NZ_PVTD01000003.1"/>
</dbReference>
<dbReference type="InterPro" id="IPR006439">
    <property type="entry name" value="HAD-SF_hydro_IA"/>
</dbReference>
<dbReference type="AlphaFoldDB" id="A0A2T0RSJ0"/>
<dbReference type="InterPro" id="IPR023198">
    <property type="entry name" value="PGP-like_dom2"/>
</dbReference>
<dbReference type="SFLD" id="SFLDS00003">
    <property type="entry name" value="Haloacid_Dehalogenase"/>
    <property type="match status" value="1"/>
</dbReference>
<name>A0A2T0RSJ0_9RHOB</name>
<dbReference type="SUPFAM" id="SSF56784">
    <property type="entry name" value="HAD-like"/>
    <property type="match status" value="1"/>
</dbReference>
<comment type="caution">
    <text evidence="1">The sequence shown here is derived from an EMBL/GenBank/DDBJ whole genome shotgun (WGS) entry which is preliminary data.</text>
</comment>
<dbReference type="EMBL" id="PVTD01000003">
    <property type="protein sequence ID" value="PRY24165.1"/>
    <property type="molecule type" value="Genomic_DNA"/>
</dbReference>
<sequence>MTVELVIFDIGNVLIEWQPERYYDRVIGRARREAMFAEVDLHGMNDDIDRGGDFRDTIYAAADAYPQWRDEIRMWHDDWMDLATPPIDHSVRLLRALRAKGIQVQALTNFGIGTFALAATHYDFLNEFDKRHISGHLGTIKPDEEIYEIVERECGHAPGAILFTDDRHDNIETARSRGWQTHLFEGPGGWAERLVAEGLLSAEEAA</sequence>
<evidence type="ECO:0000313" key="1">
    <source>
        <dbReference type="EMBL" id="PRY24165.1"/>
    </source>
</evidence>
<dbReference type="Gene3D" id="3.40.50.1000">
    <property type="entry name" value="HAD superfamily/HAD-like"/>
    <property type="match status" value="1"/>
</dbReference>
<dbReference type="PANTHER" id="PTHR43611">
    <property type="entry name" value="ALPHA-D-GLUCOSE 1-PHOSPHATE PHOSPHATASE"/>
    <property type="match status" value="1"/>
</dbReference>
<proteinExistence type="predicted"/>
<dbReference type="Proteomes" id="UP000239480">
    <property type="component" value="Unassembled WGS sequence"/>
</dbReference>
<dbReference type="NCBIfam" id="TIGR01509">
    <property type="entry name" value="HAD-SF-IA-v3"/>
    <property type="match status" value="1"/>
</dbReference>
<evidence type="ECO:0000313" key="2">
    <source>
        <dbReference type="Proteomes" id="UP000239480"/>
    </source>
</evidence>
<accession>A0A2T0RSJ0</accession>
<reference evidence="1 2" key="1">
    <citation type="submission" date="2018-03" db="EMBL/GenBank/DDBJ databases">
        <title>Genomic Encyclopedia of Archaeal and Bacterial Type Strains, Phase II (KMG-II): from individual species to whole genera.</title>
        <authorList>
            <person name="Goeker M."/>
        </authorList>
    </citation>
    <scope>NUCLEOTIDE SEQUENCE [LARGE SCALE GENOMIC DNA]</scope>
    <source>
        <strain evidence="1 2">DSM 29328</strain>
    </source>
</reference>
<protein>
    <submittedName>
        <fullName evidence="1">2-haloacid dehalogenase</fullName>
    </submittedName>
</protein>
<dbReference type="SFLD" id="SFLDG01129">
    <property type="entry name" value="C1.5:_HAD__Beta-PGM__Phosphata"/>
    <property type="match status" value="1"/>
</dbReference>